<feature type="transmembrane region" description="Helical" evidence="1">
    <location>
        <begin position="6"/>
        <end position="31"/>
    </location>
</feature>
<reference evidence="2 3" key="1">
    <citation type="journal article" date="2013" name="Genome Announc.">
        <title>Draft Genome Sequence of Cesiribacter andamanensis Strain AMV16T, Isolated from a Soil Sample from a Mud Volcano in the Andaman Islands, India.</title>
        <authorList>
            <person name="Shivaji S."/>
            <person name="Ara S."/>
            <person name="Begum Z."/>
            <person name="Srinivas T.N."/>
            <person name="Singh A."/>
            <person name="Kumar Pinnaka A."/>
        </authorList>
    </citation>
    <scope>NUCLEOTIDE SEQUENCE [LARGE SCALE GENOMIC DNA]</scope>
    <source>
        <strain evidence="2 3">AMV16</strain>
    </source>
</reference>
<keyword evidence="1" id="KW-1133">Transmembrane helix</keyword>
<sequence length="69" mass="7790">MLLHTGGNLIAGFFMFWGLFSLGVLLVMLIVLKMRGRYKTRQLPVYILFSLLLGALSFGLSIWVFMYGG</sequence>
<keyword evidence="1" id="KW-0812">Transmembrane</keyword>
<proteinExistence type="predicted"/>
<dbReference type="EMBL" id="AODQ01000056">
    <property type="protein sequence ID" value="EMR02493.1"/>
    <property type="molecule type" value="Genomic_DNA"/>
</dbReference>
<accession>M7N1D5</accession>
<protein>
    <submittedName>
        <fullName evidence="2">Uncharacterized protein</fullName>
    </submittedName>
</protein>
<comment type="caution">
    <text evidence="2">The sequence shown here is derived from an EMBL/GenBank/DDBJ whole genome shotgun (WGS) entry which is preliminary data.</text>
</comment>
<dbReference type="STRING" id="1279009.ADICEAN_02366"/>
<evidence type="ECO:0000313" key="2">
    <source>
        <dbReference type="EMBL" id="EMR02493.1"/>
    </source>
</evidence>
<gene>
    <name evidence="2" type="ORF">ADICEAN_02366</name>
</gene>
<keyword evidence="3" id="KW-1185">Reference proteome</keyword>
<feature type="transmembrane region" description="Helical" evidence="1">
    <location>
        <begin position="43"/>
        <end position="66"/>
    </location>
</feature>
<name>M7N1D5_9BACT</name>
<dbReference type="AlphaFoldDB" id="M7N1D5"/>
<evidence type="ECO:0000256" key="1">
    <source>
        <dbReference type="SAM" id="Phobius"/>
    </source>
</evidence>
<evidence type="ECO:0000313" key="3">
    <source>
        <dbReference type="Proteomes" id="UP000011910"/>
    </source>
</evidence>
<organism evidence="2 3">
    <name type="scientific">Cesiribacter andamanensis AMV16</name>
    <dbReference type="NCBI Taxonomy" id="1279009"/>
    <lineage>
        <taxon>Bacteria</taxon>
        <taxon>Pseudomonadati</taxon>
        <taxon>Bacteroidota</taxon>
        <taxon>Cytophagia</taxon>
        <taxon>Cytophagales</taxon>
        <taxon>Cesiribacteraceae</taxon>
        <taxon>Cesiribacter</taxon>
    </lineage>
</organism>
<dbReference type="Proteomes" id="UP000011910">
    <property type="component" value="Unassembled WGS sequence"/>
</dbReference>
<keyword evidence="1" id="KW-0472">Membrane</keyword>